<evidence type="ECO:0000313" key="2">
    <source>
        <dbReference type="EMBL" id="CEM52499.1"/>
    </source>
</evidence>
<proteinExistence type="predicted"/>
<dbReference type="PhylomeDB" id="A0A0G4I6E9"/>
<feature type="compositionally biased region" description="Polar residues" evidence="1">
    <location>
        <begin position="102"/>
        <end position="116"/>
    </location>
</feature>
<accession>A0A0G4I6E9</accession>
<sequence>MTDHSRNGNKGQPEIEEEAGEPVERIDGDEKSLYEEGEDSEEKAKGGERNLQERGPQEERQSALSGSPSEDARQEDAETSEKQEDGGEESGEQTADGEVNSPYRNMGTSSGVGLLG</sequence>
<feature type="region of interest" description="Disordered" evidence="1">
    <location>
        <begin position="1"/>
        <end position="116"/>
    </location>
</feature>
<dbReference type="EMBL" id="CDMZ01005269">
    <property type="protein sequence ID" value="CEM52499.1"/>
    <property type="molecule type" value="Genomic_DNA"/>
</dbReference>
<feature type="compositionally biased region" description="Basic and acidic residues" evidence="1">
    <location>
        <begin position="42"/>
        <end position="61"/>
    </location>
</feature>
<dbReference type="VEuPathDB" id="CryptoDB:Cvel_11314"/>
<feature type="compositionally biased region" description="Basic and acidic residues" evidence="1">
    <location>
        <begin position="70"/>
        <end position="85"/>
    </location>
</feature>
<name>A0A0G4I6E9_9ALVE</name>
<dbReference type="AlphaFoldDB" id="A0A0G4I6E9"/>
<protein>
    <submittedName>
        <fullName evidence="2">Uncharacterized protein</fullName>
    </submittedName>
</protein>
<feature type="compositionally biased region" description="Basic and acidic residues" evidence="1">
    <location>
        <begin position="22"/>
        <end position="34"/>
    </location>
</feature>
<reference evidence="2" key="1">
    <citation type="submission" date="2014-11" db="EMBL/GenBank/DDBJ databases">
        <authorList>
            <person name="Otto D Thomas"/>
            <person name="Naeem Raeece"/>
        </authorList>
    </citation>
    <scope>NUCLEOTIDE SEQUENCE</scope>
</reference>
<gene>
    <name evidence="2" type="ORF">Cvel_11314</name>
</gene>
<evidence type="ECO:0000256" key="1">
    <source>
        <dbReference type="SAM" id="MobiDB-lite"/>
    </source>
</evidence>
<organism evidence="2">
    <name type="scientific">Chromera velia CCMP2878</name>
    <dbReference type="NCBI Taxonomy" id="1169474"/>
    <lineage>
        <taxon>Eukaryota</taxon>
        <taxon>Sar</taxon>
        <taxon>Alveolata</taxon>
        <taxon>Colpodellida</taxon>
        <taxon>Chromeraceae</taxon>
        <taxon>Chromera</taxon>
    </lineage>
</organism>